<dbReference type="EMBL" id="CAFBQA010000036">
    <property type="protein sequence ID" value="CAB5038345.1"/>
    <property type="molecule type" value="Genomic_DNA"/>
</dbReference>
<feature type="transmembrane region" description="Helical" evidence="6">
    <location>
        <begin position="220"/>
        <end position="246"/>
    </location>
</feature>
<feature type="transmembrane region" description="Helical" evidence="6">
    <location>
        <begin position="186"/>
        <end position="208"/>
    </location>
</feature>
<organism evidence="8">
    <name type="scientific">freshwater metagenome</name>
    <dbReference type="NCBI Taxonomy" id="449393"/>
    <lineage>
        <taxon>unclassified sequences</taxon>
        <taxon>metagenomes</taxon>
        <taxon>ecological metagenomes</taxon>
    </lineage>
</organism>
<accession>A0A6J6VYN8</accession>
<evidence type="ECO:0000256" key="5">
    <source>
        <dbReference type="ARBA" id="ARBA00023136"/>
    </source>
</evidence>
<keyword evidence="5 6" id="KW-0472">Membrane</keyword>
<evidence type="ECO:0000313" key="8">
    <source>
        <dbReference type="EMBL" id="CAB4775607.1"/>
    </source>
</evidence>
<proteinExistence type="predicted"/>
<dbReference type="AlphaFoldDB" id="A0A6J6VYN8"/>
<feature type="transmembrane region" description="Helical" evidence="6">
    <location>
        <begin position="133"/>
        <end position="155"/>
    </location>
</feature>
<evidence type="ECO:0000313" key="7">
    <source>
        <dbReference type="EMBL" id="CAB4700901.1"/>
    </source>
</evidence>
<dbReference type="EMBL" id="CAFBMD010000017">
    <property type="protein sequence ID" value="CAB4891464.1"/>
    <property type="molecule type" value="Genomic_DNA"/>
</dbReference>
<evidence type="ECO:0000313" key="10">
    <source>
        <dbReference type="EMBL" id="CAB5038345.1"/>
    </source>
</evidence>
<feature type="transmembrane region" description="Helical" evidence="6">
    <location>
        <begin position="41"/>
        <end position="58"/>
    </location>
</feature>
<reference evidence="8" key="1">
    <citation type="submission" date="2020-05" db="EMBL/GenBank/DDBJ databases">
        <authorList>
            <person name="Chiriac C."/>
            <person name="Salcher M."/>
            <person name="Ghai R."/>
            <person name="Kavagutti S V."/>
        </authorList>
    </citation>
    <scope>NUCLEOTIDE SEQUENCE</scope>
</reference>
<evidence type="ECO:0000256" key="2">
    <source>
        <dbReference type="ARBA" id="ARBA00022475"/>
    </source>
</evidence>
<evidence type="ECO:0000256" key="6">
    <source>
        <dbReference type="SAM" id="Phobius"/>
    </source>
</evidence>
<keyword evidence="2" id="KW-1003">Cell membrane</keyword>
<comment type="subcellular location">
    <subcellularLocation>
        <location evidence="1">Cell membrane</location>
        <topology evidence="1">Multi-pass membrane protein</topology>
    </subcellularLocation>
</comment>
<gene>
    <name evidence="7" type="ORF">UFOPK2593_00622</name>
    <name evidence="8" type="ORF">UFOPK2894_00843</name>
    <name evidence="9" type="ORF">UFOPK3492_00387</name>
    <name evidence="10" type="ORF">UFOPK4234_00783</name>
    <name evidence="11" type="ORF">UFOPK4295_00615</name>
</gene>
<sequence length="300" mass="31854">MIETLIGIIGATLRISTPLVFASLGEVITERAGMLNLSIEGTMYTGAFVGITVAAQTGSLTTGLIAAIIAGAIVGCIMGFLVITLGVNQHVAGLGLTLLLISASNTANRILFTNKDGMVRVDPWKPFDFAGPIFSQYWLTYAAFLILAPALWWLLWRSGIGIRIRAVGENPESADVAGISVARTRYFALALGGALMAAGGAFITLAFLGSFTINIINGRGWVAIALVIFGRWGIWRTVSGALLFALVSATQQQLRLVPALSDLPFEILLALPYLAVIAGLAITGRNVPYPGAYLKPYRRL</sequence>
<feature type="transmembrane region" description="Helical" evidence="6">
    <location>
        <begin position="94"/>
        <end position="113"/>
    </location>
</feature>
<keyword evidence="4 6" id="KW-1133">Transmembrane helix</keyword>
<dbReference type="EMBL" id="CAEZZQ010000045">
    <property type="protein sequence ID" value="CAB4775607.1"/>
    <property type="molecule type" value="Genomic_DNA"/>
</dbReference>
<dbReference type="Pfam" id="PF02653">
    <property type="entry name" value="BPD_transp_2"/>
    <property type="match status" value="1"/>
</dbReference>
<feature type="transmembrane region" description="Helical" evidence="6">
    <location>
        <begin position="6"/>
        <end position="29"/>
    </location>
</feature>
<dbReference type="GO" id="GO:0022857">
    <property type="term" value="F:transmembrane transporter activity"/>
    <property type="evidence" value="ECO:0007669"/>
    <property type="project" value="InterPro"/>
</dbReference>
<dbReference type="CDD" id="cd06580">
    <property type="entry name" value="TM_PBP1_transp_TpRbsC_like"/>
    <property type="match status" value="1"/>
</dbReference>
<name>A0A6J6VYN8_9ZZZZ</name>
<dbReference type="InterPro" id="IPR001851">
    <property type="entry name" value="ABC_transp_permease"/>
</dbReference>
<evidence type="ECO:0000256" key="4">
    <source>
        <dbReference type="ARBA" id="ARBA00022989"/>
    </source>
</evidence>
<dbReference type="PANTHER" id="PTHR43370:SF2">
    <property type="entry name" value="ABC TRANSPORTER PERMEASE PROTEIN"/>
    <property type="match status" value="1"/>
</dbReference>
<dbReference type="GO" id="GO:0005886">
    <property type="term" value="C:plasma membrane"/>
    <property type="evidence" value="ECO:0007669"/>
    <property type="project" value="UniProtKB-SubCell"/>
</dbReference>
<dbReference type="EMBL" id="CAFBQF010000023">
    <property type="protein sequence ID" value="CAB5048047.1"/>
    <property type="molecule type" value="Genomic_DNA"/>
</dbReference>
<evidence type="ECO:0000313" key="11">
    <source>
        <dbReference type="EMBL" id="CAB5048047.1"/>
    </source>
</evidence>
<protein>
    <submittedName>
        <fullName evidence="8">Unannotated protein</fullName>
    </submittedName>
</protein>
<feature type="transmembrane region" description="Helical" evidence="6">
    <location>
        <begin position="64"/>
        <end position="87"/>
    </location>
</feature>
<evidence type="ECO:0000313" key="9">
    <source>
        <dbReference type="EMBL" id="CAB4891464.1"/>
    </source>
</evidence>
<evidence type="ECO:0000256" key="3">
    <source>
        <dbReference type="ARBA" id="ARBA00022692"/>
    </source>
</evidence>
<keyword evidence="3 6" id="KW-0812">Transmembrane</keyword>
<dbReference type="PANTHER" id="PTHR43370">
    <property type="entry name" value="SUGAR ABC TRANSPORTER INTEGRAL MEMBRANE PROTEIN-RELATED"/>
    <property type="match status" value="1"/>
</dbReference>
<dbReference type="EMBL" id="CAEZXW010000029">
    <property type="protein sequence ID" value="CAB4700901.1"/>
    <property type="molecule type" value="Genomic_DNA"/>
</dbReference>
<evidence type="ECO:0000256" key="1">
    <source>
        <dbReference type="ARBA" id="ARBA00004651"/>
    </source>
</evidence>
<feature type="transmembrane region" description="Helical" evidence="6">
    <location>
        <begin position="267"/>
        <end position="287"/>
    </location>
</feature>